<dbReference type="InterPro" id="IPR029055">
    <property type="entry name" value="Ntn_hydrolases_N"/>
</dbReference>
<dbReference type="Proteomes" id="UP000095281">
    <property type="component" value="Unplaced"/>
</dbReference>
<evidence type="ECO:0000256" key="2">
    <source>
        <dbReference type="ARBA" id="ARBA00022942"/>
    </source>
</evidence>
<organism evidence="6 7">
    <name type="scientific">Meloidogyne hapla</name>
    <name type="common">Root-knot nematode worm</name>
    <dbReference type="NCBI Taxonomy" id="6305"/>
    <lineage>
        <taxon>Eukaryota</taxon>
        <taxon>Metazoa</taxon>
        <taxon>Ecdysozoa</taxon>
        <taxon>Nematoda</taxon>
        <taxon>Chromadorea</taxon>
        <taxon>Rhabditida</taxon>
        <taxon>Tylenchina</taxon>
        <taxon>Tylenchomorpha</taxon>
        <taxon>Tylenchoidea</taxon>
        <taxon>Meloidogynidae</taxon>
        <taxon>Meloidogyninae</taxon>
        <taxon>Meloidogyne</taxon>
    </lineage>
</organism>
<dbReference type="PANTHER" id="PTHR32194">
    <property type="entry name" value="METALLOPROTEASE TLDD"/>
    <property type="match status" value="1"/>
</dbReference>
<keyword evidence="5" id="KW-0539">Nucleus</keyword>
<evidence type="ECO:0000313" key="7">
    <source>
        <dbReference type="WBParaSite" id="MhA1_Contig215.frz3.gene2"/>
    </source>
</evidence>
<dbReference type="Gene3D" id="3.60.20.10">
    <property type="entry name" value="Glutamine Phosphoribosylpyrophosphate, subunit 1, domain 1"/>
    <property type="match status" value="1"/>
</dbReference>
<dbReference type="GO" id="GO:0051603">
    <property type="term" value="P:proteolysis involved in protein catabolic process"/>
    <property type="evidence" value="ECO:0007669"/>
    <property type="project" value="InterPro"/>
</dbReference>
<dbReference type="PROSITE" id="PS00854">
    <property type="entry name" value="PROTEASOME_BETA_1"/>
    <property type="match status" value="1"/>
</dbReference>
<dbReference type="InterPro" id="IPR023333">
    <property type="entry name" value="Proteasome_suB-type"/>
</dbReference>
<comment type="subunit">
    <text evidence="4">The 26S proteasome consists of a 20S proteasome core and two 19S regulatory subunits. The 20S proteasome core is composed of 28 subunits that are arranged in four stacked rings, resulting in a barrel-shaped structure. The two end rings are each formed by seven alpha subunits, and the two central rings are each formed by seven beta subunits. The catalytic chamber with the active sites is on the inside of the barrel.</text>
</comment>
<evidence type="ECO:0000256" key="4">
    <source>
        <dbReference type="ARBA" id="ARBA00026071"/>
    </source>
</evidence>
<dbReference type="PROSITE" id="PS51476">
    <property type="entry name" value="PROTEASOME_BETA_2"/>
    <property type="match status" value="1"/>
</dbReference>
<dbReference type="InterPro" id="IPR001353">
    <property type="entry name" value="Proteasome_sua/b"/>
</dbReference>
<comment type="function">
    <text evidence="5">Component of the proteasome, a multicatalytic proteinase complex which is characterized by its ability to cleave peptides with Arg, Phe, Tyr, Leu, and Glu adjacent to the leaving group at neutral or slightly basic pH. The proteasome has an ATP-dependent proteolytic activity.</text>
</comment>
<evidence type="ECO:0000313" key="6">
    <source>
        <dbReference type="Proteomes" id="UP000095281"/>
    </source>
</evidence>
<comment type="subunit">
    <text evidence="5">Component of the proteasome complex.</text>
</comment>
<evidence type="ECO:0000256" key="3">
    <source>
        <dbReference type="ARBA" id="ARBA00024953"/>
    </source>
</evidence>
<name>A0A1I8BFC7_MELHA</name>
<dbReference type="GO" id="GO:0005839">
    <property type="term" value="C:proteasome core complex"/>
    <property type="evidence" value="ECO:0007669"/>
    <property type="project" value="InterPro"/>
</dbReference>
<comment type="subcellular location">
    <subcellularLocation>
        <location evidence="5">Cytoplasm</location>
    </subcellularLocation>
    <subcellularLocation>
        <location evidence="5">Nucleus</location>
    </subcellularLocation>
</comment>
<keyword evidence="6" id="KW-1185">Reference proteome</keyword>
<dbReference type="WBParaSite" id="MhA1_Contig215.frz3.gene2">
    <property type="protein sequence ID" value="MhA1_Contig215.frz3.gene2"/>
    <property type="gene ID" value="MhA1_Contig215.frz3.gene2"/>
</dbReference>
<dbReference type="InterPro" id="IPR016050">
    <property type="entry name" value="Proteasome_bsu_CS"/>
</dbReference>
<reference evidence="7" key="1">
    <citation type="submission" date="2016-11" db="UniProtKB">
        <authorList>
            <consortium name="WormBaseParasite"/>
        </authorList>
    </citation>
    <scope>IDENTIFICATION</scope>
</reference>
<dbReference type="PANTHER" id="PTHR32194:SF2">
    <property type="entry name" value="PROTEASOME SUBUNIT BETA TYPE-1"/>
    <property type="match status" value="1"/>
</dbReference>
<comment type="similarity">
    <text evidence="5">Belongs to the peptidase T1B family.</text>
</comment>
<proteinExistence type="inferred from homology"/>
<keyword evidence="1 5" id="KW-0963">Cytoplasm</keyword>
<dbReference type="GO" id="GO:0005737">
    <property type="term" value="C:cytoplasm"/>
    <property type="evidence" value="ECO:0007669"/>
    <property type="project" value="UniProtKB-SubCell"/>
</dbReference>
<keyword evidence="2 5" id="KW-0647">Proteasome</keyword>
<evidence type="ECO:0000256" key="5">
    <source>
        <dbReference type="RuleBase" id="RU004203"/>
    </source>
</evidence>
<dbReference type="Pfam" id="PF00227">
    <property type="entry name" value="Proteasome"/>
    <property type="match status" value="1"/>
</dbReference>
<sequence length="241" mass="26861">MAFSPLCSEMDLFSNSLNSSISSASQKWNPYDDMGGTCAAISGPDFVVLASDSRLVMWQSILARDCDKVHVLGNNILFGTCGFYGDILQLKKLLQLRINKYKFNYQHEMSVEMCSSMLSRILYGRRFFPYYTGSILAGIDQKGKGVVYSYDPVGHMATAESTCSGAGGTILQAFLDVSYQQATIDEGKRKLFTVDEAKKLLQDAFRSLAERETSTGDKLKVFWLKAGDKEVHSETLKLRED</sequence>
<protein>
    <recommendedName>
        <fullName evidence="5">Proteasome subunit beta</fullName>
    </recommendedName>
</protein>
<dbReference type="AlphaFoldDB" id="A0A1I8BFC7"/>
<accession>A0A1I8BFC7</accession>
<dbReference type="OMA" id="QYQRRHL"/>
<dbReference type="GO" id="GO:0005634">
    <property type="term" value="C:nucleus"/>
    <property type="evidence" value="ECO:0007669"/>
    <property type="project" value="UniProtKB-SubCell"/>
</dbReference>
<dbReference type="SUPFAM" id="SSF56235">
    <property type="entry name" value="N-terminal nucleophile aminohydrolases (Ntn hydrolases)"/>
    <property type="match status" value="1"/>
</dbReference>
<comment type="function">
    <text evidence="3">Non-catalytic component of the proteasome, a multicatalytic proteinase complex which is characterized by its ability to cleave peptides with Arg, Phe, Tyr, Leu, and Glu adjacent to the leaving group at neutral or slightly basic pH. The proteasome has an ATP-dependent proteolytic activity.</text>
</comment>
<evidence type="ECO:0000256" key="1">
    <source>
        <dbReference type="ARBA" id="ARBA00022490"/>
    </source>
</evidence>